<evidence type="ECO:0000256" key="2">
    <source>
        <dbReference type="SAM" id="SignalP"/>
    </source>
</evidence>
<accession>L1IQX0</accession>
<dbReference type="PANTHER" id="PTHR32026:SF10">
    <property type="entry name" value="METHYLTRANSFERASE-LIKE PROTEIN 24-RELATED"/>
    <property type="match status" value="1"/>
</dbReference>
<reference evidence="5" key="3">
    <citation type="submission" date="2015-06" db="UniProtKB">
        <authorList>
            <consortium name="EnsemblProtists"/>
        </authorList>
    </citation>
    <scope>IDENTIFICATION</scope>
</reference>
<dbReference type="SUPFAM" id="SSF53335">
    <property type="entry name" value="S-adenosyl-L-methionine-dependent methyltransferases"/>
    <property type="match status" value="1"/>
</dbReference>
<dbReference type="AlphaFoldDB" id="L1IQX0"/>
<dbReference type="PaxDb" id="55529-EKX38681"/>
<feature type="domain" description="Methyltransferase" evidence="3">
    <location>
        <begin position="155"/>
        <end position="330"/>
    </location>
</feature>
<dbReference type="eggNOG" id="ENOG502S8F9">
    <property type="taxonomic scope" value="Eukaryota"/>
</dbReference>
<feature type="chain" id="PRO_5008770311" description="Methyltransferase domain-containing protein" evidence="2">
    <location>
        <begin position="28"/>
        <end position="385"/>
    </location>
</feature>
<keyword evidence="2" id="KW-0732">Signal</keyword>
<dbReference type="Pfam" id="PF13383">
    <property type="entry name" value="Methyltransf_22"/>
    <property type="match status" value="1"/>
</dbReference>
<sequence>MVRGAGQRGRWRLLSLWALLLLFPLLSLLVQTRMRRSSRRVEEATLEHADPGVARNESLMPTVERLERLVKNLQDKVKEHKELKEISSKRTEAQVTQHNSLLLSHFCQRRDCAMRTQCKYKELERGLSVTEKPSKRYDSALGMFKEVPFQFEPAKVWYFFPEVFSCPTMQRAGPLYDGGKWTCRLHTLRPPCVIYSFGTWDDVAFELGVEKVGCLLHAFEIDPEPIKRIQHIFDARPNWKIHNVGIGAADDAGGKIKTMRTIMRELGHSRVDFVKMDIEGKEYEVVESLKGLNIQEIVIELHNPTFQQMLRLTRTLDTMGLQVFAREANTLASRVEDAAQGHSCCFEFSFTKVENVDRCPAELQQPLSLPCLDTSGVSITTSASC</sequence>
<feature type="signal peptide" evidence="2">
    <location>
        <begin position="1"/>
        <end position="27"/>
    </location>
</feature>
<dbReference type="GeneID" id="17295449"/>
<protein>
    <recommendedName>
        <fullName evidence="3">Methyltransferase domain-containing protein</fullName>
    </recommendedName>
</protein>
<dbReference type="OrthoDB" id="10006218at2759"/>
<dbReference type="InterPro" id="IPR029063">
    <property type="entry name" value="SAM-dependent_MTases_sf"/>
</dbReference>
<dbReference type="Proteomes" id="UP000011087">
    <property type="component" value="Unassembled WGS sequence"/>
</dbReference>
<dbReference type="HOGENOM" id="CLU_718560_0_0_1"/>
<reference evidence="4 6" key="1">
    <citation type="journal article" date="2012" name="Nature">
        <title>Algal genomes reveal evolutionary mosaicism and the fate of nucleomorphs.</title>
        <authorList>
            <consortium name="DOE Joint Genome Institute"/>
            <person name="Curtis B.A."/>
            <person name="Tanifuji G."/>
            <person name="Burki F."/>
            <person name="Gruber A."/>
            <person name="Irimia M."/>
            <person name="Maruyama S."/>
            <person name="Arias M.C."/>
            <person name="Ball S.G."/>
            <person name="Gile G.H."/>
            <person name="Hirakawa Y."/>
            <person name="Hopkins J.F."/>
            <person name="Kuo A."/>
            <person name="Rensing S.A."/>
            <person name="Schmutz J."/>
            <person name="Symeonidi A."/>
            <person name="Elias M."/>
            <person name="Eveleigh R.J."/>
            <person name="Herman E.K."/>
            <person name="Klute M.J."/>
            <person name="Nakayama T."/>
            <person name="Obornik M."/>
            <person name="Reyes-Prieto A."/>
            <person name="Armbrust E.V."/>
            <person name="Aves S.J."/>
            <person name="Beiko R.G."/>
            <person name="Coutinho P."/>
            <person name="Dacks J.B."/>
            <person name="Durnford D.G."/>
            <person name="Fast N.M."/>
            <person name="Green B.R."/>
            <person name="Grisdale C.J."/>
            <person name="Hempel F."/>
            <person name="Henrissat B."/>
            <person name="Hoppner M.P."/>
            <person name="Ishida K."/>
            <person name="Kim E."/>
            <person name="Koreny L."/>
            <person name="Kroth P.G."/>
            <person name="Liu Y."/>
            <person name="Malik S.B."/>
            <person name="Maier U.G."/>
            <person name="McRose D."/>
            <person name="Mock T."/>
            <person name="Neilson J.A."/>
            <person name="Onodera N.T."/>
            <person name="Poole A.M."/>
            <person name="Pritham E.J."/>
            <person name="Richards T.A."/>
            <person name="Rocap G."/>
            <person name="Roy S.W."/>
            <person name="Sarai C."/>
            <person name="Schaack S."/>
            <person name="Shirato S."/>
            <person name="Slamovits C.H."/>
            <person name="Spencer D.F."/>
            <person name="Suzuki S."/>
            <person name="Worden A.Z."/>
            <person name="Zauner S."/>
            <person name="Barry K."/>
            <person name="Bell C."/>
            <person name="Bharti A.K."/>
            <person name="Crow J.A."/>
            <person name="Grimwood J."/>
            <person name="Kramer R."/>
            <person name="Lindquist E."/>
            <person name="Lucas S."/>
            <person name="Salamov A."/>
            <person name="McFadden G.I."/>
            <person name="Lane C.E."/>
            <person name="Keeling P.J."/>
            <person name="Gray M.W."/>
            <person name="Grigoriev I.V."/>
            <person name="Archibald J.M."/>
        </authorList>
    </citation>
    <scope>NUCLEOTIDE SEQUENCE</scope>
    <source>
        <strain evidence="4 6">CCMP2712</strain>
    </source>
</reference>
<dbReference type="InterPro" id="IPR026913">
    <property type="entry name" value="METTL24"/>
</dbReference>
<dbReference type="RefSeq" id="XP_005825661.1">
    <property type="nucleotide sequence ID" value="XM_005825604.1"/>
</dbReference>
<proteinExistence type="predicted"/>
<dbReference type="Gene3D" id="3.40.50.150">
    <property type="entry name" value="Vaccinia Virus protein VP39"/>
    <property type="match status" value="1"/>
</dbReference>
<name>L1IQX0_GUITC</name>
<dbReference type="PANTHER" id="PTHR32026">
    <property type="entry name" value="METHYLTRANSFERASE-LIKE PROTEIN 24"/>
    <property type="match status" value="1"/>
</dbReference>
<reference evidence="6" key="2">
    <citation type="submission" date="2012-11" db="EMBL/GenBank/DDBJ databases">
        <authorList>
            <person name="Kuo A."/>
            <person name="Curtis B.A."/>
            <person name="Tanifuji G."/>
            <person name="Burki F."/>
            <person name="Gruber A."/>
            <person name="Irimia M."/>
            <person name="Maruyama S."/>
            <person name="Arias M.C."/>
            <person name="Ball S.G."/>
            <person name="Gile G.H."/>
            <person name="Hirakawa Y."/>
            <person name="Hopkins J.F."/>
            <person name="Rensing S.A."/>
            <person name="Schmutz J."/>
            <person name="Symeonidi A."/>
            <person name="Elias M."/>
            <person name="Eveleigh R.J."/>
            <person name="Herman E.K."/>
            <person name="Klute M.J."/>
            <person name="Nakayama T."/>
            <person name="Obornik M."/>
            <person name="Reyes-Prieto A."/>
            <person name="Armbrust E.V."/>
            <person name="Aves S.J."/>
            <person name="Beiko R.G."/>
            <person name="Coutinho P."/>
            <person name="Dacks J.B."/>
            <person name="Durnford D.G."/>
            <person name="Fast N.M."/>
            <person name="Green B.R."/>
            <person name="Grisdale C."/>
            <person name="Hempe F."/>
            <person name="Henrissat B."/>
            <person name="Hoppner M.P."/>
            <person name="Ishida K.-I."/>
            <person name="Kim E."/>
            <person name="Koreny L."/>
            <person name="Kroth P.G."/>
            <person name="Liu Y."/>
            <person name="Malik S.-B."/>
            <person name="Maier U.G."/>
            <person name="McRose D."/>
            <person name="Mock T."/>
            <person name="Neilson J.A."/>
            <person name="Onodera N.T."/>
            <person name="Poole A.M."/>
            <person name="Pritham E.J."/>
            <person name="Richards T.A."/>
            <person name="Rocap G."/>
            <person name="Roy S.W."/>
            <person name="Sarai C."/>
            <person name="Schaack S."/>
            <person name="Shirato S."/>
            <person name="Slamovits C.H."/>
            <person name="Spencer D.F."/>
            <person name="Suzuki S."/>
            <person name="Worden A.Z."/>
            <person name="Zauner S."/>
            <person name="Barry K."/>
            <person name="Bell C."/>
            <person name="Bharti A.K."/>
            <person name="Crow J.A."/>
            <person name="Grimwood J."/>
            <person name="Kramer R."/>
            <person name="Lindquist E."/>
            <person name="Lucas S."/>
            <person name="Salamov A."/>
            <person name="McFadden G.I."/>
            <person name="Lane C.E."/>
            <person name="Keeling P.J."/>
            <person name="Gray M.W."/>
            <person name="Grigoriev I.V."/>
            <person name="Archibald J.M."/>
        </authorList>
    </citation>
    <scope>NUCLEOTIDE SEQUENCE</scope>
    <source>
        <strain evidence="6">CCMP2712</strain>
    </source>
</reference>
<evidence type="ECO:0000313" key="4">
    <source>
        <dbReference type="EMBL" id="EKX38681.1"/>
    </source>
</evidence>
<evidence type="ECO:0000259" key="3">
    <source>
        <dbReference type="Pfam" id="PF13383"/>
    </source>
</evidence>
<organism evidence="4">
    <name type="scientific">Guillardia theta (strain CCMP2712)</name>
    <name type="common">Cryptophyte</name>
    <dbReference type="NCBI Taxonomy" id="905079"/>
    <lineage>
        <taxon>Eukaryota</taxon>
        <taxon>Cryptophyceae</taxon>
        <taxon>Pyrenomonadales</taxon>
        <taxon>Geminigeraceae</taxon>
        <taxon>Guillardia</taxon>
    </lineage>
</organism>
<feature type="coiled-coil region" evidence="1">
    <location>
        <begin position="63"/>
        <end position="90"/>
    </location>
</feature>
<dbReference type="EMBL" id="JH993046">
    <property type="protein sequence ID" value="EKX38681.1"/>
    <property type="molecule type" value="Genomic_DNA"/>
</dbReference>
<keyword evidence="1" id="KW-0175">Coiled coil</keyword>
<dbReference type="EnsemblProtists" id="EKX38681">
    <property type="protein sequence ID" value="EKX38681"/>
    <property type="gene ID" value="GUITHDRAFT_154654"/>
</dbReference>
<dbReference type="KEGG" id="gtt:GUITHDRAFT_154654"/>
<gene>
    <name evidence="4" type="ORF">GUITHDRAFT_154654</name>
</gene>
<evidence type="ECO:0000313" key="5">
    <source>
        <dbReference type="EnsemblProtists" id="EKX38681"/>
    </source>
</evidence>
<keyword evidence="6" id="KW-1185">Reference proteome</keyword>
<dbReference type="InterPro" id="IPR025714">
    <property type="entry name" value="Methyltranfer_dom"/>
</dbReference>
<evidence type="ECO:0000313" key="6">
    <source>
        <dbReference type="Proteomes" id="UP000011087"/>
    </source>
</evidence>
<evidence type="ECO:0000256" key="1">
    <source>
        <dbReference type="SAM" id="Coils"/>
    </source>
</evidence>